<proteinExistence type="predicted"/>
<evidence type="ECO:0000313" key="2">
    <source>
        <dbReference type="Proteomes" id="UP001519460"/>
    </source>
</evidence>
<keyword evidence="2" id="KW-1185">Reference proteome</keyword>
<sequence>MRYIIVVNGVVSRKGQGRSRHDNAATHDLVVSLWCRQREVSRSQPPWQCCHTRYSSQLSVSSAERVKVTAIWQRCRIGKLYVYGVVSRNVDSQL</sequence>
<comment type="caution">
    <text evidence="1">The sequence shown here is derived from an EMBL/GenBank/DDBJ whole genome shotgun (WGS) entry which is preliminary data.</text>
</comment>
<protein>
    <submittedName>
        <fullName evidence="1">Uncharacterized protein</fullName>
    </submittedName>
</protein>
<gene>
    <name evidence="1" type="ORF">BaRGS_00038291</name>
</gene>
<evidence type="ECO:0000313" key="1">
    <source>
        <dbReference type="EMBL" id="KAK7463146.1"/>
    </source>
</evidence>
<dbReference type="EMBL" id="JACVVK020000610">
    <property type="protein sequence ID" value="KAK7463146.1"/>
    <property type="molecule type" value="Genomic_DNA"/>
</dbReference>
<name>A0ABD0J6G1_9CAEN</name>
<reference evidence="1 2" key="1">
    <citation type="journal article" date="2023" name="Sci. Data">
        <title>Genome assembly of the Korean intertidal mud-creeper Batillaria attramentaria.</title>
        <authorList>
            <person name="Patra A.K."/>
            <person name="Ho P.T."/>
            <person name="Jun S."/>
            <person name="Lee S.J."/>
            <person name="Kim Y."/>
            <person name="Won Y.J."/>
        </authorList>
    </citation>
    <scope>NUCLEOTIDE SEQUENCE [LARGE SCALE GENOMIC DNA]</scope>
    <source>
        <strain evidence="1">Wonlab-2016</strain>
    </source>
</reference>
<dbReference type="Proteomes" id="UP001519460">
    <property type="component" value="Unassembled WGS sequence"/>
</dbReference>
<dbReference type="AlphaFoldDB" id="A0ABD0J6G1"/>
<accession>A0ABD0J6G1</accession>
<organism evidence="1 2">
    <name type="scientific">Batillaria attramentaria</name>
    <dbReference type="NCBI Taxonomy" id="370345"/>
    <lineage>
        <taxon>Eukaryota</taxon>
        <taxon>Metazoa</taxon>
        <taxon>Spiralia</taxon>
        <taxon>Lophotrochozoa</taxon>
        <taxon>Mollusca</taxon>
        <taxon>Gastropoda</taxon>
        <taxon>Caenogastropoda</taxon>
        <taxon>Sorbeoconcha</taxon>
        <taxon>Cerithioidea</taxon>
        <taxon>Batillariidae</taxon>
        <taxon>Batillaria</taxon>
    </lineage>
</organism>